<dbReference type="EMBL" id="CBHH010000062">
    <property type="protein sequence ID" value="CDD58942.1"/>
    <property type="molecule type" value="Genomic_DNA"/>
</dbReference>
<feature type="domain" description="UDP-N-acetylglucosamine 2-epimerase" evidence="5">
    <location>
        <begin position="22"/>
        <end position="360"/>
    </location>
</feature>
<dbReference type="NCBIfam" id="TIGR00236">
    <property type="entry name" value="wecB"/>
    <property type="match status" value="1"/>
</dbReference>
<comment type="similarity">
    <text evidence="2 4">Belongs to the UDP-N-acetylglucosamine 2-epimerase family.</text>
</comment>
<evidence type="ECO:0000256" key="3">
    <source>
        <dbReference type="ARBA" id="ARBA00038858"/>
    </source>
</evidence>
<dbReference type="InterPro" id="IPR029767">
    <property type="entry name" value="WecB-like"/>
</dbReference>
<proteinExistence type="inferred from homology"/>
<dbReference type="PANTHER" id="PTHR43174">
    <property type="entry name" value="UDP-N-ACETYLGLUCOSAMINE 2-EPIMERASE"/>
    <property type="match status" value="1"/>
</dbReference>
<dbReference type="GO" id="GO:0008761">
    <property type="term" value="F:UDP-N-acetylglucosamine 2-epimerase activity"/>
    <property type="evidence" value="ECO:0007669"/>
    <property type="project" value="UniProtKB-EC"/>
</dbReference>
<evidence type="ECO:0000256" key="4">
    <source>
        <dbReference type="RuleBase" id="RU003513"/>
    </source>
</evidence>
<keyword evidence="1 4" id="KW-0413">Isomerase</keyword>
<dbReference type="PANTHER" id="PTHR43174:SF2">
    <property type="entry name" value="UDP-N-ACETYLGLUCOSAMINE 2-EPIMERASE"/>
    <property type="match status" value="1"/>
</dbReference>
<dbReference type="InterPro" id="IPR003331">
    <property type="entry name" value="UDP_GlcNAc_Epimerase_2_dom"/>
</dbReference>
<evidence type="ECO:0000313" key="6">
    <source>
        <dbReference type="EMBL" id="CDD58942.1"/>
    </source>
</evidence>
<organism evidence="6 7">
    <name type="scientific">Bacteroides pectinophilus CAG:437</name>
    <dbReference type="NCBI Taxonomy" id="1263051"/>
    <lineage>
        <taxon>Bacteria</taxon>
        <taxon>Bacillati</taxon>
        <taxon>Bacillota</taxon>
        <taxon>Clostridia</taxon>
        <taxon>Eubacteriales</taxon>
    </lineage>
</organism>
<evidence type="ECO:0000313" key="7">
    <source>
        <dbReference type="Proteomes" id="UP000018141"/>
    </source>
</evidence>
<dbReference type="Proteomes" id="UP000018141">
    <property type="component" value="Unassembled WGS sequence"/>
</dbReference>
<gene>
    <name evidence="6" type="ORF">BN656_00052</name>
</gene>
<comment type="caution">
    <text evidence="6">The sequence shown here is derived from an EMBL/GenBank/DDBJ whole genome shotgun (WGS) entry which is preliminary data.</text>
</comment>
<evidence type="ECO:0000256" key="2">
    <source>
        <dbReference type="ARBA" id="ARBA00038209"/>
    </source>
</evidence>
<accession>R7B3Z0</accession>
<dbReference type="CDD" id="cd03786">
    <property type="entry name" value="GTB_UDP-GlcNAc_2-Epimerase"/>
    <property type="match status" value="1"/>
</dbReference>
<evidence type="ECO:0000256" key="1">
    <source>
        <dbReference type="ARBA" id="ARBA00023235"/>
    </source>
</evidence>
<dbReference type="Pfam" id="PF02350">
    <property type="entry name" value="Epimerase_2"/>
    <property type="match status" value="1"/>
</dbReference>
<dbReference type="SUPFAM" id="SSF53756">
    <property type="entry name" value="UDP-Glycosyltransferase/glycogen phosphorylase"/>
    <property type="match status" value="1"/>
</dbReference>
<dbReference type="Gene3D" id="3.40.50.2000">
    <property type="entry name" value="Glycogen Phosphorylase B"/>
    <property type="match status" value="2"/>
</dbReference>
<evidence type="ECO:0000259" key="5">
    <source>
        <dbReference type="Pfam" id="PF02350"/>
    </source>
</evidence>
<sequence length="366" mass="41318">MKVMTVFGTRPEAIKMCPVIHQLKRQQNIECSVCLTGQHEEMLNQVMESFHIDADYNLHVMTQGQTLALVSGKIMEKLTRVYNTERPDIVLVHGDTTSSYIAALCAFYLHIPVGHVEAGLRTYNMKSPFPEEFNRRSIDLIAEIYFAPTELAKKNLLAENVDEQKIFVTGNTAIDALGMTIKESYSNEDLEWASGSRMLLMTAHRRENIGEPMVRMFGAVRKIVDEYKDVKVIYPVHKNPEVRKIADDVLGGCERIRMIEPLDVIDFHNFMKHSYLILTDSGGIQEEAPSLGIPVLVMRDATERPEGVEAGTLKIVGTKEKSIKNAVQKLLDDKSEYDKMSNAVNPYGDGHASERIVRILTERFGD</sequence>
<dbReference type="AlphaFoldDB" id="R7B3Z0"/>
<protein>
    <recommendedName>
        <fullName evidence="3">UDP-N-acetylglucosamine 2-epimerase (non-hydrolyzing)</fullName>
        <ecNumber evidence="3">5.1.3.14</ecNumber>
    </recommendedName>
</protein>
<name>R7B3Z0_9FIRM</name>
<dbReference type="EC" id="5.1.3.14" evidence="3"/>
<reference evidence="6" key="1">
    <citation type="submission" date="2012-11" db="EMBL/GenBank/DDBJ databases">
        <title>Dependencies among metagenomic species, viruses, plasmids and units of genetic variation.</title>
        <authorList>
            <person name="Nielsen H.B."/>
            <person name="Almeida M."/>
            <person name="Juncker A.S."/>
            <person name="Rasmussen S."/>
            <person name="Li J."/>
            <person name="Sunagawa S."/>
            <person name="Plichta D."/>
            <person name="Gautier L."/>
            <person name="Le Chatelier E."/>
            <person name="Peletier E."/>
            <person name="Bonde I."/>
            <person name="Nielsen T."/>
            <person name="Manichanh C."/>
            <person name="Arumugam M."/>
            <person name="Batto J."/>
            <person name="Santos M.B.Q.D."/>
            <person name="Blom N."/>
            <person name="Borruel N."/>
            <person name="Burgdorf K.S."/>
            <person name="Boumezbeur F."/>
            <person name="Casellas F."/>
            <person name="Dore J."/>
            <person name="Guarner F."/>
            <person name="Hansen T."/>
            <person name="Hildebrand F."/>
            <person name="Kaas R.S."/>
            <person name="Kennedy S."/>
            <person name="Kristiansen K."/>
            <person name="Kultima J.R."/>
            <person name="Leonard P."/>
            <person name="Levenez F."/>
            <person name="Lund O."/>
            <person name="Moumen B."/>
            <person name="Le Paslier D."/>
            <person name="Pons N."/>
            <person name="Pedersen O."/>
            <person name="Prifti E."/>
            <person name="Qin J."/>
            <person name="Raes J."/>
            <person name="Tap J."/>
            <person name="Tims S."/>
            <person name="Ussery D.W."/>
            <person name="Yamada T."/>
            <person name="MetaHit consortium"/>
            <person name="Renault P."/>
            <person name="Sicheritz-Ponten T."/>
            <person name="Bork P."/>
            <person name="Wang J."/>
            <person name="Brunak S."/>
            <person name="Ehrlich S.D."/>
        </authorList>
    </citation>
    <scope>NUCLEOTIDE SEQUENCE [LARGE SCALE GENOMIC DNA]</scope>
</reference>